<feature type="transmembrane region" description="Helical" evidence="2">
    <location>
        <begin position="7"/>
        <end position="31"/>
    </location>
</feature>
<dbReference type="EMBL" id="QOUI01000012">
    <property type="protein sequence ID" value="RCK68254.1"/>
    <property type="molecule type" value="Genomic_DNA"/>
</dbReference>
<comment type="caution">
    <text evidence="3">The sequence shown here is derived from an EMBL/GenBank/DDBJ whole genome shotgun (WGS) entry which is preliminary data.</text>
</comment>
<evidence type="ECO:0000256" key="2">
    <source>
        <dbReference type="SAM" id="Phobius"/>
    </source>
</evidence>
<sequence>MNREPLFTVGGITAAVAAVLALLVAFGVPLTDDQQKAILGVVAALGPLAVALITRRYTAAWATVLEQQAKDGTKVAGPANPLVAEGEEIPDLDDPHTANPWAGTPRTVPPELGGDAVAYEVETYEPEPDPEPAGERYLDTDNDGTPDVR</sequence>
<feature type="transmembrane region" description="Helical" evidence="2">
    <location>
        <begin position="37"/>
        <end position="54"/>
    </location>
</feature>
<accession>A0A367YQZ6</accession>
<proteinExistence type="predicted"/>
<reference evidence="3 4" key="1">
    <citation type="submission" date="2018-07" db="EMBL/GenBank/DDBJ databases">
        <title>Desertimonas flava gen. nov. sp. nov.</title>
        <authorList>
            <person name="Liu S."/>
        </authorList>
    </citation>
    <scope>NUCLEOTIDE SEQUENCE [LARGE SCALE GENOMIC DNA]</scope>
    <source>
        <strain evidence="3 4">16Sb5-5</strain>
    </source>
</reference>
<keyword evidence="2" id="KW-0472">Membrane</keyword>
<feature type="compositionally biased region" description="Acidic residues" evidence="1">
    <location>
        <begin position="140"/>
        <end position="149"/>
    </location>
</feature>
<feature type="compositionally biased region" description="Acidic residues" evidence="1">
    <location>
        <begin position="122"/>
        <end position="132"/>
    </location>
</feature>
<organism evidence="3 4">
    <name type="scientific">Desertihabitans brevis</name>
    <dbReference type="NCBI Taxonomy" id="2268447"/>
    <lineage>
        <taxon>Bacteria</taxon>
        <taxon>Bacillati</taxon>
        <taxon>Actinomycetota</taxon>
        <taxon>Actinomycetes</taxon>
        <taxon>Propionibacteriales</taxon>
        <taxon>Propionibacteriaceae</taxon>
        <taxon>Desertihabitans</taxon>
    </lineage>
</organism>
<feature type="region of interest" description="Disordered" evidence="1">
    <location>
        <begin position="85"/>
        <end position="149"/>
    </location>
</feature>
<evidence type="ECO:0000313" key="3">
    <source>
        <dbReference type="EMBL" id="RCK68254.1"/>
    </source>
</evidence>
<name>A0A367YQZ6_9ACTN</name>
<keyword evidence="2" id="KW-1133">Transmembrane helix</keyword>
<evidence type="ECO:0000313" key="4">
    <source>
        <dbReference type="Proteomes" id="UP000252770"/>
    </source>
</evidence>
<dbReference type="AlphaFoldDB" id="A0A367YQZ6"/>
<dbReference type="Proteomes" id="UP000252770">
    <property type="component" value="Unassembled WGS sequence"/>
</dbReference>
<gene>
    <name evidence="3" type="ORF">DT076_16525</name>
</gene>
<protein>
    <submittedName>
        <fullName evidence="3">Uncharacterized protein</fullName>
    </submittedName>
</protein>
<evidence type="ECO:0000256" key="1">
    <source>
        <dbReference type="SAM" id="MobiDB-lite"/>
    </source>
</evidence>
<keyword evidence="4" id="KW-1185">Reference proteome</keyword>
<dbReference type="RefSeq" id="WP_114127815.1">
    <property type="nucleotide sequence ID" value="NZ_QOUI01000012.1"/>
</dbReference>
<keyword evidence="2" id="KW-0812">Transmembrane</keyword>